<gene>
    <name evidence="2" type="ORF">DSM3645_04835</name>
</gene>
<comment type="caution">
    <text evidence="2">The sequence shown here is derived from an EMBL/GenBank/DDBJ whole genome shotgun (WGS) entry which is preliminary data.</text>
</comment>
<dbReference type="Gene3D" id="3.40.50.300">
    <property type="entry name" value="P-loop containing nucleotide triphosphate hydrolases"/>
    <property type="match status" value="1"/>
</dbReference>
<dbReference type="AlphaFoldDB" id="A4A1P1"/>
<feature type="compositionally biased region" description="Basic residues" evidence="1">
    <location>
        <begin position="495"/>
        <end position="511"/>
    </location>
</feature>
<feature type="compositionally biased region" description="Basic and acidic residues" evidence="1">
    <location>
        <begin position="473"/>
        <end position="488"/>
    </location>
</feature>
<feature type="region of interest" description="Disordered" evidence="1">
    <location>
        <begin position="457"/>
        <end position="511"/>
    </location>
</feature>
<dbReference type="InterPro" id="IPR027417">
    <property type="entry name" value="P-loop_NTPase"/>
</dbReference>
<evidence type="ECO:0000313" key="2">
    <source>
        <dbReference type="EMBL" id="EAQ77346.1"/>
    </source>
</evidence>
<dbReference type="Pfam" id="PF13481">
    <property type="entry name" value="AAA_25"/>
    <property type="match status" value="1"/>
</dbReference>
<feature type="compositionally biased region" description="Basic and acidic residues" evidence="1">
    <location>
        <begin position="58"/>
        <end position="84"/>
    </location>
</feature>
<dbReference type="EMBL" id="AANZ01000036">
    <property type="protein sequence ID" value="EAQ77346.1"/>
    <property type="molecule type" value="Genomic_DNA"/>
</dbReference>
<dbReference type="HOGENOM" id="CLU_045941_0_0_0"/>
<dbReference type="Proteomes" id="UP000004358">
    <property type="component" value="Unassembled WGS sequence"/>
</dbReference>
<dbReference type="eggNOG" id="COG0305">
    <property type="taxonomic scope" value="Bacteria"/>
</dbReference>
<feature type="region of interest" description="Disordered" evidence="1">
    <location>
        <begin position="34"/>
        <end position="95"/>
    </location>
</feature>
<protein>
    <submittedName>
        <fullName evidence="2">Uncharacterized protein</fullName>
    </submittedName>
</protein>
<evidence type="ECO:0000256" key="1">
    <source>
        <dbReference type="SAM" id="MobiDB-lite"/>
    </source>
</evidence>
<accession>A4A1P1</accession>
<organism evidence="2 3">
    <name type="scientific">Blastopirellula marina DSM 3645</name>
    <dbReference type="NCBI Taxonomy" id="314230"/>
    <lineage>
        <taxon>Bacteria</taxon>
        <taxon>Pseudomonadati</taxon>
        <taxon>Planctomycetota</taxon>
        <taxon>Planctomycetia</taxon>
        <taxon>Pirellulales</taxon>
        <taxon>Pirellulaceae</taxon>
        <taxon>Blastopirellula</taxon>
    </lineage>
</organism>
<evidence type="ECO:0000313" key="3">
    <source>
        <dbReference type="Proteomes" id="UP000004358"/>
    </source>
</evidence>
<name>A4A1P1_9BACT</name>
<feature type="compositionally biased region" description="Polar residues" evidence="1">
    <location>
        <begin position="38"/>
        <end position="55"/>
    </location>
</feature>
<reference evidence="2 3" key="1">
    <citation type="submission" date="2006-02" db="EMBL/GenBank/DDBJ databases">
        <authorList>
            <person name="Amann R."/>
            <person name="Ferriera S."/>
            <person name="Johnson J."/>
            <person name="Kravitz S."/>
            <person name="Halpern A."/>
            <person name="Remington K."/>
            <person name="Beeson K."/>
            <person name="Tran B."/>
            <person name="Rogers Y.-H."/>
            <person name="Friedman R."/>
            <person name="Venter J.C."/>
        </authorList>
    </citation>
    <scope>NUCLEOTIDE SEQUENCE [LARGE SCALE GENOMIC DNA]</scope>
    <source>
        <strain evidence="2 3">DSM 3645</strain>
    </source>
</reference>
<dbReference type="SUPFAM" id="SSF52540">
    <property type="entry name" value="P-loop containing nucleoside triphosphate hydrolases"/>
    <property type="match status" value="1"/>
</dbReference>
<proteinExistence type="predicted"/>
<sequence length="511" mass="55865">MGLSVGVLVCPDFGRAALLRLRRTTGGEIEMSIVINEPSFQPTNPTPSNDATSPESDVAEKRPDRRDHLRLADSDSEEERRSGPEEEPLEGLTTTQLLARKKPRAWLLPGMLARHEAAVILGPRKSMKTSLAVDLCGALASGGKFLGQFAAERAFRVGFVGGEGAEPVVTDLAPRWSAAAGVDLSTLDRLVWGLNMAEPGDPVNVRRLTAWIERHQLEVVLIDAADFSTATPRAQTRQLRELVRCCLEAGATPILCCPTRKESPPRALTAADLASAACTAVARQWLLVNRRQAFEPGSGRHQLWLTLGGGAGQSSLWGVDIDEGAAGRKWEVQLRDVPAIAEETAQLAAKAQADHLRWKLRGVMSQIDPAQATKLKIREQSGMSGAKFGLTWQRLVDAGEIRLASSSDPSMRQWEPRYRLVDLAELSDDDAADFDPLDEIFPTFTTAELLAYAEKTAPPSPFQQADQPSRPASEAEKISRASPLEKKSPPSPLHAARKSRKRRAKVRKRRR</sequence>